<evidence type="ECO:0000256" key="4">
    <source>
        <dbReference type="ARBA" id="ARBA00010918"/>
    </source>
</evidence>
<comment type="cofactor">
    <cofactor evidence="1">
        <name>Zn(2+)</name>
        <dbReference type="ChEBI" id="CHEBI:29105"/>
    </cofactor>
</comment>
<dbReference type="HOGENOM" id="CLU_037898_0_0_1"/>
<gene>
    <name evidence="12" type="ORF">GLYMA_18G131500</name>
</gene>
<organism evidence="12">
    <name type="scientific">Glycine max</name>
    <name type="common">Soybean</name>
    <name type="synonym">Glycine hispida</name>
    <dbReference type="NCBI Taxonomy" id="3847"/>
    <lineage>
        <taxon>Eukaryota</taxon>
        <taxon>Viridiplantae</taxon>
        <taxon>Streptophyta</taxon>
        <taxon>Embryophyta</taxon>
        <taxon>Tracheophyta</taxon>
        <taxon>Spermatophyta</taxon>
        <taxon>Magnoliopsida</taxon>
        <taxon>eudicotyledons</taxon>
        <taxon>Gunneridae</taxon>
        <taxon>Pentapetalae</taxon>
        <taxon>rosids</taxon>
        <taxon>fabids</taxon>
        <taxon>Fabales</taxon>
        <taxon>Fabaceae</taxon>
        <taxon>Papilionoideae</taxon>
        <taxon>50 kb inversion clade</taxon>
        <taxon>NPAAA clade</taxon>
        <taxon>indigoferoid/millettioid clade</taxon>
        <taxon>Phaseoleae</taxon>
        <taxon>Glycine</taxon>
        <taxon>Glycine subgen. Soja</taxon>
    </lineage>
</organism>
<evidence type="ECO:0000256" key="2">
    <source>
        <dbReference type="ARBA" id="ARBA00003273"/>
    </source>
</evidence>
<evidence type="ECO:0000256" key="5">
    <source>
        <dbReference type="ARBA" id="ARBA00017435"/>
    </source>
</evidence>
<dbReference type="GO" id="GO:0005774">
    <property type="term" value="C:vacuolar membrane"/>
    <property type="evidence" value="ECO:0007669"/>
    <property type="project" value="UniProtKB-SubCell"/>
</dbReference>
<keyword evidence="10" id="KW-0812">Transmembrane</keyword>
<evidence type="ECO:0000256" key="9">
    <source>
        <dbReference type="ARBA" id="ARBA00031512"/>
    </source>
</evidence>
<dbReference type="Proteomes" id="UP000008827">
    <property type="component" value="Chromosome 18"/>
</dbReference>
<dbReference type="STRING" id="3847.K7MRT3"/>
<comment type="function">
    <text evidence="2">May be involved in vacuolar sorting and osmoregulation.</text>
</comment>
<dbReference type="InParanoid" id="K7MRT3"/>
<comment type="subcellular location">
    <subcellularLocation>
        <location evidence="3">Vacuole membrane</location>
        <topology evidence="3">Multi-pass membrane protein</topology>
    </subcellularLocation>
</comment>
<evidence type="ECO:0000313" key="12">
    <source>
        <dbReference type="EMBL" id="KRG99231.1"/>
    </source>
</evidence>
<evidence type="ECO:0000256" key="7">
    <source>
        <dbReference type="ARBA" id="ARBA00022989"/>
    </source>
</evidence>
<evidence type="ECO:0000313" key="13">
    <source>
        <dbReference type="EnsemblPlants" id="KRG99231"/>
    </source>
</evidence>
<feature type="domain" description="Peptidase M28" evidence="11">
    <location>
        <begin position="106"/>
        <end position="177"/>
    </location>
</feature>
<accession>K7MRT3</accession>
<dbReference type="Gramene" id="KRG99231">
    <property type="protein sequence ID" value="KRG99231"/>
    <property type="gene ID" value="GLYMA_18G131500"/>
</dbReference>
<dbReference type="InterPro" id="IPR007484">
    <property type="entry name" value="Peptidase_M28"/>
</dbReference>
<dbReference type="GO" id="GO:0008235">
    <property type="term" value="F:metalloexopeptidase activity"/>
    <property type="evidence" value="ECO:0007669"/>
    <property type="project" value="InterPro"/>
</dbReference>
<dbReference type="Gene3D" id="3.40.630.10">
    <property type="entry name" value="Zn peptidases"/>
    <property type="match status" value="1"/>
</dbReference>
<dbReference type="InterPro" id="IPR045175">
    <property type="entry name" value="M28_fam"/>
</dbReference>
<dbReference type="EMBL" id="CM000851">
    <property type="protein sequence ID" value="KRG99231.1"/>
    <property type="molecule type" value="Genomic_DNA"/>
</dbReference>
<dbReference type="AlphaFoldDB" id="K7MRT3"/>
<dbReference type="Pfam" id="PF04389">
    <property type="entry name" value="Peptidase_M28"/>
    <property type="match status" value="1"/>
</dbReference>
<dbReference type="eggNOG" id="KOG2194">
    <property type="taxonomic scope" value="Eukaryota"/>
</dbReference>
<comment type="similarity">
    <text evidence="4">Belongs to the peptidase M28 family.</text>
</comment>
<evidence type="ECO:0000259" key="11">
    <source>
        <dbReference type="Pfam" id="PF04389"/>
    </source>
</evidence>
<evidence type="ECO:0000256" key="3">
    <source>
        <dbReference type="ARBA" id="ARBA00004128"/>
    </source>
</evidence>
<dbReference type="SUPFAM" id="SSF53187">
    <property type="entry name" value="Zn-dependent exopeptidases"/>
    <property type="match status" value="1"/>
</dbReference>
<reference evidence="13" key="2">
    <citation type="submission" date="2018-02" db="UniProtKB">
        <authorList>
            <consortium name="EnsemblPlants"/>
        </authorList>
    </citation>
    <scope>IDENTIFICATION</scope>
    <source>
        <strain evidence="13">Williams 82</strain>
    </source>
</reference>
<feature type="transmembrane region" description="Helical" evidence="10">
    <location>
        <begin position="241"/>
        <end position="268"/>
    </location>
</feature>
<reference evidence="12 13" key="1">
    <citation type="journal article" date="2010" name="Nature">
        <title>Genome sequence of the palaeopolyploid soybean.</title>
        <authorList>
            <person name="Schmutz J."/>
            <person name="Cannon S.B."/>
            <person name="Schlueter J."/>
            <person name="Ma J."/>
            <person name="Mitros T."/>
            <person name="Nelson W."/>
            <person name="Hyten D.L."/>
            <person name="Song Q."/>
            <person name="Thelen J.J."/>
            <person name="Cheng J."/>
            <person name="Xu D."/>
            <person name="Hellsten U."/>
            <person name="May G.D."/>
            <person name="Yu Y."/>
            <person name="Sakurai T."/>
            <person name="Umezawa T."/>
            <person name="Bhattacharyya M.K."/>
            <person name="Sandhu D."/>
            <person name="Valliyodan B."/>
            <person name="Lindquist E."/>
            <person name="Peto M."/>
            <person name="Grant D."/>
            <person name="Shu S."/>
            <person name="Goodstein D."/>
            <person name="Barry K."/>
            <person name="Futrell-Griggs M."/>
            <person name="Abernathy B."/>
            <person name="Du J."/>
            <person name="Tian Z."/>
            <person name="Zhu L."/>
            <person name="Gill N."/>
            <person name="Joshi T."/>
            <person name="Libault M."/>
            <person name="Sethuraman A."/>
            <person name="Zhang X.-C."/>
            <person name="Shinozaki K."/>
            <person name="Nguyen H.T."/>
            <person name="Wing R.A."/>
            <person name="Cregan P."/>
            <person name="Specht J."/>
            <person name="Grimwood J."/>
            <person name="Rokhsar D."/>
            <person name="Stacey G."/>
            <person name="Shoemaker R.C."/>
            <person name="Jackson S.A."/>
        </authorList>
    </citation>
    <scope>NUCLEOTIDE SEQUENCE</scope>
    <source>
        <strain evidence="13">cv. Williams 82</strain>
        <tissue evidence="12">Callus</tissue>
    </source>
</reference>
<keyword evidence="7 10" id="KW-1133">Transmembrane helix</keyword>
<keyword evidence="14" id="KW-1185">Reference proteome</keyword>
<protein>
    <recommendedName>
        <fullName evidence="5">Vacuolar membrane protease</fullName>
    </recommendedName>
    <alternativeName>
        <fullName evidence="9">FXNA-related family protease 1</fullName>
    </alternativeName>
</protein>
<keyword evidence="10" id="KW-0472">Membrane</keyword>
<evidence type="ECO:0000313" key="14">
    <source>
        <dbReference type="Proteomes" id="UP000008827"/>
    </source>
</evidence>
<keyword evidence="6" id="KW-0926">Vacuole</keyword>
<dbReference type="EnsemblPlants" id="KRG99231">
    <property type="protein sequence ID" value="KRG99231"/>
    <property type="gene ID" value="GLYMA_18G131500"/>
</dbReference>
<dbReference type="OMA" id="AKFGANH"/>
<evidence type="ECO:0000256" key="10">
    <source>
        <dbReference type="SAM" id="Phobius"/>
    </source>
</evidence>
<evidence type="ECO:0000256" key="8">
    <source>
        <dbReference type="ARBA" id="ARBA00023180"/>
    </source>
</evidence>
<name>K7MRT3_SOYBN</name>
<reference evidence="12" key="3">
    <citation type="submission" date="2018-07" db="EMBL/GenBank/DDBJ databases">
        <title>WGS assembly of Glycine max.</title>
        <authorList>
            <person name="Schmutz J."/>
            <person name="Cannon S."/>
            <person name="Schlueter J."/>
            <person name="Ma J."/>
            <person name="Mitros T."/>
            <person name="Nelson W."/>
            <person name="Hyten D."/>
            <person name="Song Q."/>
            <person name="Thelen J."/>
            <person name="Cheng J."/>
            <person name="Xu D."/>
            <person name="Hellsten U."/>
            <person name="May G."/>
            <person name="Yu Y."/>
            <person name="Sakurai T."/>
            <person name="Umezawa T."/>
            <person name="Bhattacharyya M."/>
            <person name="Sandhu D."/>
            <person name="Valliyodan B."/>
            <person name="Lindquist E."/>
            <person name="Peto M."/>
            <person name="Grant D."/>
            <person name="Shu S."/>
            <person name="Goodstein D."/>
            <person name="Barry K."/>
            <person name="Futrell-Griggs M."/>
            <person name="Abernathy B."/>
            <person name="Du J."/>
            <person name="Tian Z."/>
            <person name="Zhu L."/>
            <person name="Gill N."/>
            <person name="Joshi T."/>
            <person name="Libault M."/>
            <person name="Sethuraman A."/>
            <person name="Zhang X."/>
            <person name="Shinozaki K."/>
            <person name="Nguyen H."/>
            <person name="Wing R."/>
            <person name="Cregan P."/>
            <person name="Specht J."/>
            <person name="Grimwood J."/>
            <person name="Rokhsar D."/>
            <person name="Stacey G."/>
            <person name="Shoemaker R."/>
            <person name="Jackson S."/>
        </authorList>
    </citation>
    <scope>NUCLEOTIDE SEQUENCE</scope>
    <source>
        <tissue evidence="12">Callus</tissue>
    </source>
</reference>
<evidence type="ECO:0000256" key="6">
    <source>
        <dbReference type="ARBA" id="ARBA00022554"/>
    </source>
</evidence>
<dbReference type="PANTHER" id="PTHR12147">
    <property type="entry name" value="METALLOPEPTIDASE M28 FAMILY MEMBER"/>
    <property type="match status" value="1"/>
</dbReference>
<evidence type="ECO:0000256" key="1">
    <source>
        <dbReference type="ARBA" id="ARBA00001947"/>
    </source>
</evidence>
<sequence length="269" mass="29553">MPVPLTAEEAGKRGFSEIETFKHVRALTQLGPHPVGSEALQYVLTACENIKKTALWEVDVMDIFHAKFGANHMHCGLFSGRTLVYSNLNSVLVRILPKYVSEEGSVMLELARGISQWPDGLERAVIFLFNTGEEEGLNGAHSFITQHPWSKTIRVAIDLEAMGIGGKSIIFQNDKLELLKTRSLQHLGGNMFAFLFHIGASSHIPEGNSTQSEEDISKNNAIYFDILFANMLHNSVIMQSLIIWVTSLVMGGIPAAASLALSCLSVLLM</sequence>
<dbReference type="PaxDb" id="3847-GLYMA18G17395.1"/>
<proteinExistence type="inferred from homology"/>
<dbReference type="GO" id="GO:0006508">
    <property type="term" value="P:proteolysis"/>
    <property type="evidence" value="ECO:0000318"/>
    <property type="project" value="GO_Central"/>
</dbReference>
<keyword evidence="8" id="KW-0325">Glycoprotein</keyword>
<dbReference type="PANTHER" id="PTHR12147:SF58">
    <property type="entry name" value="VACUOLAR MEMBRANE PROTEASE"/>
    <property type="match status" value="1"/>
</dbReference>